<evidence type="ECO:0000259" key="2">
    <source>
        <dbReference type="SMART" id="SM00858"/>
    </source>
</evidence>
<feature type="compositionally biased region" description="Low complexity" evidence="1">
    <location>
        <begin position="205"/>
        <end position="215"/>
    </location>
</feature>
<evidence type="ECO:0000313" key="4">
    <source>
        <dbReference type="Proteomes" id="UP000008914"/>
    </source>
</evidence>
<feature type="compositionally biased region" description="Low complexity" evidence="1">
    <location>
        <begin position="13"/>
        <end position="34"/>
    </location>
</feature>
<feature type="region of interest" description="Disordered" evidence="1">
    <location>
        <begin position="1"/>
        <end position="47"/>
    </location>
</feature>
<name>E6SC68_INTC7</name>
<dbReference type="Proteomes" id="UP000008914">
    <property type="component" value="Chromosome"/>
</dbReference>
<dbReference type="eggNOG" id="COG3745">
    <property type="taxonomic scope" value="Bacteria"/>
</dbReference>
<dbReference type="HOGENOM" id="CLU_1029650_0_0_11"/>
<sequence length="270" mass="26629">MVGLRHHGRTRSPRPSAPSASPAGLSPAGPSTAGVSTRRALPGSRLQRARRARLRRWGAAGLAGSAVALGVSALRPAATDAGLPTVVAVRAIAAGAVISASDVHVENRPVEHRPESAAADIAAVVGRRAAAPIEARGMLTGERLAGAGLLAGRSDDRAAMTVPVMDIALTGVEAGGRVDLYATGSGEQVVAGAQVLAVLGGPAGNASGSGADSQGKQAAASPMTTQVPWGDGADPGITVAVSAAEARLLATHLSTLSAGESFAVAVRPEP</sequence>
<dbReference type="KEGG" id="ica:Intca_0885"/>
<dbReference type="EMBL" id="CP002343">
    <property type="protein sequence ID" value="ADU47412.1"/>
    <property type="molecule type" value="Genomic_DNA"/>
</dbReference>
<dbReference type="AlphaFoldDB" id="E6SC68"/>
<organism evidence="3 4">
    <name type="scientific">Intrasporangium calvum (strain ATCC 23552 / DSM 43043 / JCM 3097 / NBRC 12989 / NCIMB 10167 / NRRL B-3866 / 7 KIP)</name>
    <dbReference type="NCBI Taxonomy" id="710696"/>
    <lineage>
        <taxon>Bacteria</taxon>
        <taxon>Bacillati</taxon>
        <taxon>Actinomycetota</taxon>
        <taxon>Actinomycetes</taxon>
        <taxon>Micrococcales</taxon>
        <taxon>Intrasporangiaceae</taxon>
        <taxon>Intrasporangium</taxon>
    </lineage>
</organism>
<accession>E6SC68</accession>
<keyword evidence="4" id="KW-1185">Reference proteome</keyword>
<gene>
    <name evidence="3" type="ordered locus">Intca_0885</name>
</gene>
<evidence type="ECO:0000313" key="3">
    <source>
        <dbReference type="EMBL" id="ADU47412.1"/>
    </source>
</evidence>
<proteinExistence type="predicted"/>
<feature type="compositionally biased region" description="Basic residues" evidence="1">
    <location>
        <begin position="1"/>
        <end position="12"/>
    </location>
</feature>
<dbReference type="RefSeq" id="WP_013491730.1">
    <property type="nucleotide sequence ID" value="NC_014830.1"/>
</dbReference>
<dbReference type="CDD" id="cd11614">
    <property type="entry name" value="SAF_CpaB_FlgA_like"/>
    <property type="match status" value="1"/>
</dbReference>
<feature type="region of interest" description="Disordered" evidence="1">
    <location>
        <begin position="205"/>
        <end position="224"/>
    </location>
</feature>
<dbReference type="InterPro" id="IPR013974">
    <property type="entry name" value="SAF"/>
</dbReference>
<feature type="domain" description="SAF" evidence="2">
    <location>
        <begin position="83"/>
        <end position="145"/>
    </location>
</feature>
<dbReference type="SMART" id="SM00858">
    <property type="entry name" value="SAF"/>
    <property type="match status" value="1"/>
</dbReference>
<dbReference type="STRING" id="710696.Intca_0885"/>
<reference evidence="3 4" key="1">
    <citation type="journal article" date="2010" name="Stand. Genomic Sci.">
        <title>Complete genome sequence of Intrasporangium calvum type strain (7 KIP).</title>
        <authorList>
            <person name="Del Rio T.G."/>
            <person name="Chertkov O."/>
            <person name="Yasawong M."/>
            <person name="Lucas S."/>
            <person name="Deshpande S."/>
            <person name="Cheng J.F."/>
            <person name="Detter C."/>
            <person name="Tapia R."/>
            <person name="Han C."/>
            <person name="Goodwin L."/>
            <person name="Pitluck S."/>
            <person name="Liolios K."/>
            <person name="Ivanova N."/>
            <person name="Mavromatis K."/>
            <person name="Pati A."/>
            <person name="Chen A."/>
            <person name="Palaniappan K."/>
            <person name="Land M."/>
            <person name="Hauser L."/>
            <person name="Chang Y.J."/>
            <person name="Jeffries C.D."/>
            <person name="Rohde M."/>
            <person name="Pukall R."/>
            <person name="Sikorski J."/>
            <person name="Goker M."/>
            <person name="Woyke T."/>
            <person name="Bristow J."/>
            <person name="Eisen J.A."/>
            <person name="Markowitz V."/>
            <person name="Hugenholtz P."/>
            <person name="Kyrpides N.C."/>
            <person name="Klenk H.P."/>
            <person name="Lapidus A."/>
        </authorList>
    </citation>
    <scope>NUCLEOTIDE SEQUENCE [LARGE SCALE GENOMIC DNA]</scope>
    <source>
        <strain evidence="4">ATCC 23552 / DSM 43043 / JCM 3097 / NBRC 12989 / 7 KIP</strain>
    </source>
</reference>
<protein>
    <submittedName>
        <fullName evidence="3">SAF domain protein</fullName>
    </submittedName>
</protein>
<dbReference type="Pfam" id="PF08666">
    <property type="entry name" value="SAF"/>
    <property type="match status" value="1"/>
</dbReference>
<evidence type="ECO:0000256" key="1">
    <source>
        <dbReference type="SAM" id="MobiDB-lite"/>
    </source>
</evidence>
<dbReference type="Gene3D" id="3.90.1210.10">
    <property type="entry name" value="Antifreeze-like/N-acetylneuraminic acid synthase C-terminal domain"/>
    <property type="match status" value="1"/>
</dbReference>